<dbReference type="SUPFAM" id="SSF103473">
    <property type="entry name" value="MFS general substrate transporter"/>
    <property type="match status" value="1"/>
</dbReference>
<evidence type="ECO:0000313" key="10">
    <source>
        <dbReference type="Proteomes" id="UP000675409"/>
    </source>
</evidence>
<keyword evidence="3 7" id="KW-0812">Transmembrane</keyword>
<proteinExistence type="predicted"/>
<dbReference type="InterPro" id="IPR011701">
    <property type="entry name" value="MFS"/>
</dbReference>
<dbReference type="Pfam" id="PF07690">
    <property type="entry name" value="MFS_1"/>
    <property type="match status" value="1"/>
</dbReference>
<comment type="subcellular location">
    <subcellularLocation>
        <location evidence="1">Cell membrane</location>
        <topology evidence="1">Multi-pass membrane protein</topology>
    </subcellularLocation>
</comment>
<evidence type="ECO:0000256" key="5">
    <source>
        <dbReference type="ARBA" id="ARBA00023136"/>
    </source>
</evidence>
<evidence type="ECO:0000256" key="4">
    <source>
        <dbReference type="ARBA" id="ARBA00022989"/>
    </source>
</evidence>
<name>A0ABS1LMA6_9MICO</name>
<evidence type="ECO:0000256" key="6">
    <source>
        <dbReference type="SAM" id="MobiDB-lite"/>
    </source>
</evidence>
<evidence type="ECO:0000256" key="3">
    <source>
        <dbReference type="ARBA" id="ARBA00022692"/>
    </source>
</evidence>
<feature type="compositionally biased region" description="Low complexity" evidence="6">
    <location>
        <begin position="386"/>
        <end position="397"/>
    </location>
</feature>
<evidence type="ECO:0000313" key="9">
    <source>
        <dbReference type="EMBL" id="MBL0887400.1"/>
    </source>
</evidence>
<dbReference type="Proteomes" id="UP000675409">
    <property type="component" value="Unassembled WGS sequence"/>
</dbReference>
<feature type="domain" description="Major facilitator superfamily (MFS) profile" evidence="8">
    <location>
        <begin position="4"/>
        <end position="379"/>
    </location>
</feature>
<dbReference type="Gene3D" id="1.20.1250.20">
    <property type="entry name" value="MFS general substrate transporter like domains"/>
    <property type="match status" value="2"/>
</dbReference>
<feature type="transmembrane region" description="Helical" evidence="7">
    <location>
        <begin position="160"/>
        <end position="181"/>
    </location>
</feature>
<dbReference type="PANTHER" id="PTHR43124">
    <property type="entry name" value="PURINE EFFLUX PUMP PBUE"/>
    <property type="match status" value="1"/>
</dbReference>
<feature type="transmembrane region" description="Helical" evidence="7">
    <location>
        <begin position="70"/>
        <end position="89"/>
    </location>
</feature>
<feature type="transmembrane region" description="Helical" evidence="7">
    <location>
        <begin position="262"/>
        <end position="283"/>
    </location>
</feature>
<protein>
    <submittedName>
        <fullName evidence="9">MFS transporter</fullName>
    </submittedName>
</protein>
<dbReference type="InterPro" id="IPR036259">
    <property type="entry name" value="MFS_trans_sf"/>
</dbReference>
<feature type="transmembrane region" description="Helical" evidence="7">
    <location>
        <begin position="201"/>
        <end position="224"/>
    </location>
</feature>
<feature type="transmembrane region" description="Helical" evidence="7">
    <location>
        <begin position="128"/>
        <end position="148"/>
    </location>
</feature>
<dbReference type="RefSeq" id="WP_201848437.1">
    <property type="nucleotide sequence ID" value="NZ_JABBYC010000027.1"/>
</dbReference>
<reference evidence="9 10" key="1">
    <citation type="journal article" date="2021" name="Arch. Microbiol.">
        <title>Myceligenerans indicum sp. nov., an actinobacterium isolated from mangrove sediment of Sundarbans, India.</title>
        <authorList>
            <person name="Asha K."/>
            <person name="Bhadury P."/>
        </authorList>
    </citation>
    <scope>NUCLEOTIDE SEQUENCE [LARGE SCALE GENOMIC DNA]</scope>
    <source>
        <strain evidence="9 10">I2</strain>
    </source>
</reference>
<evidence type="ECO:0000259" key="8">
    <source>
        <dbReference type="PROSITE" id="PS50850"/>
    </source>
</evidence>
<dbReference type="PROSITE" id="PS50850">
    <property type="entry name" value="MFS"/>
    <property type="match status" value="1"/>
</dbReference>
<comment type="caution">
    <text evidence="9">The sequence shown here is derived from an EMBL/GenBank/DDBJ whole genome shotgun (WGS) entry which is preliminary data.</text>
</comment>
<feature type="transmembrane region" description="Helical" evidence="7">
    <location>
        <begin position="95"/>
        <end position="116"/>
    </location>
</feature>
<feature type="transmembrane region" description="Helical" evidence="7">
    <location>
        <begin position="330"/>
        <end position="351"/>
    </location>
</feature>
<feature type="compositionally biased region" description="Polar residues" evidence="6">
    <location>
        <begin position="398"/>
        <end position="409"/>
    </location>
</feature>
<keyword evidence="2" id="KW-1003">Cell membrane</keyword>
<feature type="transmembrane region" description="Helical" evidence="7">
    <location>
        <begin position="42"/>
        <end position="63"/>
    </location>
</feature>
<keyword evidence="10" id="KW-1185">Reference proteome</keyword>
<dbReference type="PANTHER" id="PTHR43124:SF3">
    <property type="entry name" value="CHLORAMPHENICOL EFFLUX PUMP RV0191"/>
    <property type="match status" value="1"/>
</dbReference>
<dbReference type="InterPro" id="IPR020846">
    <property type="entry name" value="MFS_dom"/>
</dbReference>
<evidence type="ECO:0000256" key="7">
    <source>
        <dbReference type="SAM" id="Phobius"/>
    </source>
</evidence>
<accession>A0ABS1LMA6</accession>
<keyword evidence="5 7" id="KW-0472">Membrane</keyword>
<feature type="transmembrane region" description="Helical" evidence="7">
    <location>
        <begin position="236"/>
        <end position="255"/>
    </location>
</feature>
<feature type="region of interest" description="Disordered" evidence="6">
    <location>
        <begin position="384"/>
        <end position="409"/>
    </location>
</feature>
<organism evidence="9 10">
    <name type="scientific">Myceligenerans indicum</name>
    <dbReference type="NCBI Taxonomy" id="2593663"/>
    <lineage>
        <taxon>Bacteria</taxon>
        <taxon>Bacillati</taxon>
        <taxon>Actinomycetota</taxon>
        <taxon>Actinomycetes</taxon>
        <taxon>Micrococcales</taxon>
        <taxon>Promicromonosporaceae</taxon>
        <taxon>Myceligenerans</taxon>
    </lineage>
</organism>
<sequence>MPIGLIALALGGFGIGLTEFGIVGLLPEIADDFGVTESVAGLLVSGYALTVAIGAIALTAAVVKFDRKTVLVSLMVLFILGNLISAVAPDYLTMLAGRVVAALCHGAFFGVGAVVATKMVKENQQASAISLMFGGLTVATVAGVPLGTFLGQQLGWRSTFWAITAIGVVTLIGILVLVPAIEAAKGSNLRQELVAFRKFQVWISILVGLLAFGAVVGAFTYMAFTLTEVSGFSHSAVPWLLVVFGVGAFIGNLVGGKLADRALTPALITLMALLAAVLAVFALTAQSQVATVVGLVLMGAVGLGTAPGLQLRIMTFAPEAPTMASSANVAALNVGNAFGAWLGGVTIAAGYGFVSPLWVGASLAAAGLVVLLVGTAAMRRPSATRSEASLGSAGSASQDTPSAVSAPSR</sequence>
<feature type="transmembrane region" description="Helical" evidence="7">
    <location>
        <begin position="289"/>
        <end position="309"/>
    </location>
</feature>
<keyword evidence="4 7" id="KW-1133">Transmembrane helix</keyword>
<evidence type="ECO:0000256" key="2">
    <source>
        <dbReference type="ARBA" id="ARBA00022475"/>
    </source>
</evidence>
<gene>
    <name evidence="9" type="ORF">HGK34_14120</name>
</gene>
<dbReference type="InterPro" id="IPR050189">
    <property type="entry name" value="MFS_Efflux_Transporters"/>
</dbReference>
<dbReference type="CDD" id="cd17324">
    <property type="entry name" value="MFS_NepI_like"/>
    <property type="match status" value="1"/>
</dbReference>
<dbReference type="EMBL" id="JABBYC010000027">
    <property type="protein sequence ID" value="MBL0887400.1"/>
    <property type="molecule type" value="Genomic_DNA"/>
</dbReference>
<feature type="transmembrane region" description="Helical" evidence="7">
    <location>
        <begin position="357"/>
        <end position="377"/>
    </location>
</feature>
<evidence type="ECO:0000256" key="1">
    <source>
        <dbReference type="ARBA" id="ARBA00004651"/>
    </source>
</evidence>